<reference evidence="1" key="1">
    <citation type="submission" date="2023-06" db="EMBL/GenBank/DDBJ databases">
        <title>Complete and circular genome of Acidithiobacillus ferrianus DSM 107098.</title>
        <authorList>
            <person name="Norris P.R."/>
            <person name="Falagan C."/>
            <person name="Moya-Beltran A."/>
            <person name="Castro M."/>
            <person name="Quatrini R."/>
            <person name="Johnson D.B."/>
        </authorList>
    </citation>
    <scope>NUCLEOTIDE SEQUENCE</scope>
    <source>
        <strain evidence="1">MG</strain>
    </source>
</reference>
<name>A0ACD5HD31_9PROT</name>
<proteinExistence type="predicted"/>
<accession>A0ACD5HD31</accession>
<keyword evidence="2" id="KW-1185">Reference proteome</keyword>
<evidence type="ECO:0000313" key="1">
    <source>
        <dbReference type="EMBL" id="XRI70079.1"/>
    </source>
</evidence>
<gene>
    <name evidence="1" type="ORF">GL267_005160</name>
</gene>
<protein>
    <submittedName>
        <fullName evidence="1">DHA2 family efflux MFS transporter permease subunit</fullName>
    </submittedName>
</protein>
<dbReference type="EMBL" id="CP127523">
    <property type="protein sequence ID" value="XRI70079.1"/>
    <property type="molecule type" value="Genomic_DNA"/>
</dbReference>
<sequence>MTTASVKTSVDSPPLSTPMLLTLNLAIGLGHFLVLFNTGAYLPMIPQVAGGLGVNPSYVDWTQANFFLSMALAFPTAAWFLNRWGERRSLLGAFFAFALASAVCAVSHDYGWFLAARMLQGYAGGITIPISLGVLLRHYLPPRRNMGLTLWGLAAITPFTFGPVIGGWITDTWGWRWLFYFNVPIAVTAALIIAILLAGREAEHRHPALDWPGLLFLLIGTGALQCALNLGEMDDWLRSTTILWLSLTAASALLCFWAWEWNSPHPLLELRFLRRRNFLIGGLGLFLTMLCFQGTMALYVVQFQLTLGYSAWLAGLLLLPMAIFSKLAAMLTQYYVRRIDPRVIGFVALLGFSVSSFWISSYNHPASLDELLWPQAMAGLFLGALFPPFASIALSGLRDTAEMRGGAFLNFLRVSGQAMGIPVIAALWDRRRILHRHFLGEGNAMVQEPLRSARHVLQERNITPGAAHQLLVTGIDHQAALLAFNEIFYGAGWTFLALGAVLLLAKHVVFAEPDARTRLALEQMVEP</sequence>
<organism evidence="1 2">
    <name type="scientific">Acidithiobacillus ferrianus</name>
    <dbReference type="NCBI Taxonomy" id="2678518"/>
    <lineage>
        <taxon>Bacteria</taxon>
        <taxon>Pseudomonadati</taxon>
        <taxon>Pseudomonadota</taxon>
        <taxon>Acidithiobacillia</taxon>
        <taxon>Acidithiobacillales</taxon>
        <taxon>Acidithiobacillaceae</taxon>
        <taxon>Acidithiobacillus</taxon>
    </lineage>
</organism>
<evidence type="ECO:0000313" key="2">
    <source>
        <dbReference type="Proteomes" id="UP000470022"/>
    </source>
</evidence>
<dbReference type="Proteomes" id="UP000470022">
    <property type="component" value="Chromosome"/>
</dbReference>